<dbReference type="InterPro" id="IPR005598">
    <property type="entry name" value="ATP_synth_I"/>
</dbReference>
<evidence type="ECO:0000256" key="4">
    <source>
        <dbReference type="ARBA" id="ARBA00022989"/>
    </source>
</evidence>
<organism evidence="7 8">
    <name type="scientific">Faecousia intestinalis</name>
    <dbReference type="NCBI Taxonomy" id="3133167"/>
    <lineage>
        <taxon>Bacteria</taxon>
        <taxon>Bacillati</taxon>
        <taxon>Bacillota</taxon>
        <taxon>Clostridia</taxon>
        <taxon>Eubacteriales</taxon>
        <taxon>Oscillospiraceae</taxon>
        <taxon>Faecousia</taxon>
    </lineage>
</organism>
<comment type="subcellular location">
    <subcellularLocation>
        <location evidence="1">Cell membrane</location>
        <topology evidence="1">Multi-pass membrane protein</topology>
    </subcellularLocation>
</comment>
<evidence type="ECO:0000256" key="5">
    <source>
        <dbReference type="ARBA" id="ARBA00023136"/>
    </source>
</evidence>
<feature type="transmembrane region" description="Helical" evidence="6">
    <location>
        <begin position="84"/>
        <end position="103"/>
    </location>
</feature>
<gene>
    <name evidence="7" type="ORF">WMO66_08095</name>
</gene>
<keyword evidence="3 6" id="KW-0812">Transmembrane</keyword>
<dbReference type="Proteomes" id="UP001491552">
    <property type="component" value="Unassembled WGS sequence"/>
</dbReference>
<dbReference type="RefSeq" id="WP_349135907.1">
    <property type="nucleotide sequence ID" value="NZ_JBBMFF010000220.1"/>
</dbReference>
<evidence type="ECO:0000256" key="6">
    <source>
        <dbReference type="SAM" id="Phobius"/>
    </source>
</evidence>
<name>A0ABV1G722_9FIRM</name>
<evidence type="ECO:0000256" key="1">
    <source>
        <dbReference type="ARBA" id="ARBA00004651"/>
    </source>
</evidence>
<dbReference type="EMBL" id="JBBMFF010000220">
    <property type="protein sequence ID" value="MEQ2511204.1"/>
    <property type="molecule type" value="Genomic_DNA"/>
</dbReference>
<evidence type="ECO:0000256" key="2">
    <source>
        <dbReference type="ARBA" id="ARBA00022475"/>
    </source>
</evidence>
<evidence type="ECO:0000313" key="7">
    <source>
        <dbReference type="EMBL" id="MEQ2511204.1"/>
    </source>
</evidence>
<feature type="transmembrane region" description="Helical" evidence="6">
    <location>
        <begin position="44"/>
        <end position="64"/>
    </location>
</feature>
<feature type="transmembrane region" description="Helical" evidence="6">
    <location>
        <begin position="12"/>
        <end position="38"/>
    </location>
</feature>
<keyword evidence="4 6" id="KW-1133">Transmembrane helix</keyword>
<keyword evidence="2" id="KW-1003">Cell membrane</keyword>
<dbReference type="Pfam" id="PF03899">
    <property type="entry name" value="ATP-synt_I"/>
    <property type="match status" value="1"/>
</dbReference>
<reference evidence="7 8" key="1">
    <citation type="submission" date="2024-03" db="EMBL/GenBank/DDBJ databases">
        <title>Human intestinal bacterial collection.</title>
        <authorList>
            <person name="Pauvert C."/>
            <person name="Hitch T.C.A."/>
            <person name="Clavel T."/>
        </authorList>
    </citation>
    <scope>NUCLEOTIDE SEQUENCE [LARGE SCALE GENOMIC DNA]</scope>
    <source>
        <strain evidence="7 8">CLA-AA-H192</strain>
    </source>
</reference>
<proteinExistence type="predicted"/>
<keyword evidence="5 6" id="KW-0472">Membrane</keyword>
<accession>A0ABV1G722</accession>
<evidence type="ECO:0000256" key="3">
    <source>
        <dbReference type="ARBA" id="ARBA00022692"/>
    </source>
</evidence>
<keyword evidence="8" id="KW-1185">Reference proteome</keyword>
<comment type="caution">
    <text evidence="7">The sequence shown here is derived from an EMBL/GenBank/DDBJ whole genome shotgun (WGS) entry which is preliminary data.</text>
</comment>
<evidence type="ECO:0000313" key="8">
    <source>
        <dbReference type="Proteomes" id="UP001491552"/>
    </source>
</evidence>
<protein>
    <submittedName>
        <fullName evidence="7">ATP synthase subunit I</fullName>
    </submittedName>
</protein>
<sequence length="138" mass="14718">MEPVNESTSGSLKWLVLPTLAAEIVLSGIMLGCYALFAALRQDILLGAALGTAAALVNFAAMILGLLRASKKENPLSAQLTSRVLFVARMVVLLVVLVIALKSKRFDPLATLLPLCFMRLALMASELVRKKKKGVPAA</sequence>